<keyword evidence="1" id="KW-0210">Decarboxylase</keyword>
<evidence type="ECO:0000256" key="1">
    <source>
        <dbReference type="ARBA" id="ARBA00022793"/>
    </source>
</evidence>
<keyword evidence="2" id="KW-0456">Lyase</keyword>
<dbReference type="InterPro" id="IPR003817">
    <property type="entry name" value="PS_Dcarbxylase"/>
</dbReference>
<dbReference type="InterPro" id="IPR022237">
    <property type="entry name" value="PsiD-like"/>
</dbReference>
<reference evidence="4" key="1">
    <citation type="submission" date="2017-05" db="UniProtKB">
        <authorList>
            <consortium name="EnsemblMetazoa"/>
        </authorList>
    </citation>
    <scope>IDENTIFICATION</scope>
</reference>
<name>A0A1X7TV80_AMPQE</name>
<dbReference type="Pfam" id="PF02666">
    <property type="entry name" value="PS_Dcarbxylase"/>
    <property type="match status" value="1"/>
</dbReference>
<sequence>MEKAAQAIPYCVGKWLPSDQAILNKWLENLIEEVDGKESTDGVDEVDAADEGLEIVGLQPPVRALKVLIETDSEVNMFFHQMFRQIPAKDPTCKPQVRNYRMMLRLINRIMTKAPEFNGSDLVGFPINAILNWPMGTTGGFAAFLNGKVNAHFKNILNHWAIFLKSEESCYVLTTDENGWLGPNAMAHPQMQNFAIDFVCDPSQPHYGFKSWDDFFTREFRKGIRPVASPDDPQVIVNACESAPFNIQTNVRRRDRFWIKSQPYSINFMLANDPLAEQFVGGTVYQAFLNAFSYHRWHSPVDGTIVKAYVQDGSYYSEAQSEKGDPAGPNNSQGYITEVATRGIIFIEADNPKIGLMCFIAVGMAEVSTCEITVFDGQHVQKGQQIGMFHFGGSTHCLVFRKDVNLTFDLHGQTPGLEAHNIPVKAKIAMVQ</sequence>
<dbReference type="GO" id="GO:0004609">
    <property type="term" value="F:phosphatidylserine decarboxylase activity"/>
    <property type="evidence" value="ECO:0007669"/>
    <property type="project" value="InterPro"/>
</dbReference>
<dbReference type="OrthoDB" id="5961150at2759"/>
<dbReference type="STRING" id="400682.A0A1X7TV80"/>
<dbReference type="PANTHER" id="PTHR10067">
    <property type="entry name" value="PHOSPHATIDYLSERINE DECARBOXYLASE"/>
    <property type="match status" value="1"/>
</dbReference>
<dbReference type="Pfam" id="PF12588">
    <property type="entry name" value="PSDC"/>
    <property type="match status" value="1"/>
</dbReference>
<dbReference type="GO" id="GO:0006646">
    <property type="term" value="P:phosphatidylethanolamine biosynthetic process"/>
    <property type="evidence" value="ECO:0007669"/>
    <property type="project" value="TreeGrafter"/>
</dbReference>
<evidence type="ECO:0000313" key="4">
    <source>
        <dbReference type="EnsemblMetazoa" id="Aqu2.1.18790_001"/>
    </source>
</evidence>
<dbReference type="eggNOG" id="KOG2419">
    <property type="taxonomic scope" value="Eukaryota"/>
</dbReference>
<protein>
    <recommendedName>
        <fullName evidence="3">L-tryptophan decarboxylase PsiD-like domain-containing protein</fullName>
    </recommendedName>
</protein>
<dbReference type="InParanoid" id="A0A1X7TV80"/>
<evidence type="ECO:0000256" key="2">
    <source>
        <dbReference type="ARBA" id="ARBA00023239"/>
    </source>
</evidence>
<accession>A0A1X7TV80</accession>
<proteinExistence type="predicted"/>
<dbReference type="AlphaFoldDB" id="A0A1X7TV80"/>
<dbReference type="PANTHER" id="PTHR10067:SF9">
    <property type="entry name" value="PHOSPHATIDYLSERINE DECARBOXYLASE FAMILY PROTEIN (AFU_ORTHOLOGUE AFUA_7G01730)"/>
    <property type="match status" value="1"/>
</dbReference>
<organism evidence="4">
    <name type="scientific">Amphimedon queenslandica</name>
    <name type="common">Sponge</name>
    <dbReference type="NCBI Taxonomy" id="400682"/>
    <lineage>
        <taxon>Eukaryota</taxon>
        <taxon>Metazoa</taxon>
        <taxon>Porifera</taxon>
        <taxon>Demospongiae</taxon>
        <taxon>Heteroscleromorpha</taxon>
        <taxon>Haplosclerida</taxon>
        <taxon>Niphatidae</taxon>
        <taxon>Amphimedon</taxon>
    </lineage>
</organism>
<feature type="domain" description="L-tryptophan decarboxylase PsiD-like" evidence="3">
    <location>
        <begin position="59"/>
        <end position="187"/>
    </location>
</feature>
<evidence type="ECO:0000259" key="3">
    <source>
        <dbReference type="Pfam" id="PF12588"/>
    </source>
</evidence>
<dbReference type="EnsemblMetazoa" id="Aqu2.1.18790_001">
    <property type="protein sequence ID" value="Aqu2.1.18790_001"/>
    <property type="gene ID" value="Aqu2.1.18790"/>
</dbReference>
<dbReference type="GO" id="GO:0005739">
    <property type="term" value="C:mitochondrion"/>
    <property type="evidence" value="ECO:0007669"/>
    <property type="project" value="TreeGrafter"/>
</dbReference>